<evidence type="ECO:0000256" key="1">
    <source>
        <dbReference type="ARBA" id="ARBA00033748"/>
    </source>
</evidence>
<dbReference type="PANTHER" id="PTHR30011:SF30">
    <property type="entry name" value="XENOBIOTIC COMPOUND MONOOXYGENASE, DSZA FAMILY (AFU_ORTHOLOGUE AFUA_6G01920)"/>
    <property type="match status" value="1"/>
</dbReference>
<evidence type="ECO:0000256" key="2">
    <source>
        <dbReference type="SAM" id="MobiDB-lite"/>
    </source>
</evidence>
<keyword evidence="5" id="KW-1185">Reference proteome</keyword>
<comment type="caution">
    <text evidence="4">The sequence shown here is derived from an EMBL/GenBank/DDBJ whole genome shotgun (WGS) entry which is preliminary data.</text>
</comment>
<organism evidence="4 5">
    <name type="scientific">Cyphellophora attinorum</name>
    <dbReference type="NCBI Taxonomy" id="1664694"/>
    <lineage>
        <taxon>Eukaryota</taxon>
        <taxon>Fungi</taxon>
        <taxon>Dikarya</taxon>
        <taxon>Ascomycota</taxon>
        <taxon>Pezizomycotina</taxon>
        <taxon>Eurotiomycetes</taxon>
        <taxon>Chaetothyriomycetidae</taxon>
        <taxon>Chaetothyriales</taxon>
        <taxon>Cyphellophoraceae</taxon>
        <taxon>Cyphellophora</taxon>
    </lineage>
</organism>
<evidence type="ECO:0000313" key="4">
    <source>
        <dbReference type="EMBL" id="KPI36998.1"/>
    </source>
</evidence>
<dbReference type="VEuPathDB" id="FungiDB:AB675_5990"/>
<dbReference type="Pfam" id="PF00296">
    <property type="entry name" value="Bac_luciferase"/>
    <property type="match status" value="1"/>
</dbReference>
<dbReference type="AlphaFoldDB" id="A0A0N0NJK2"/>
<dbReference type="OrthoDB" id="8922241at2759"/>
<dbReference type="EMBL" id="LFJN01000027">
    <property type="protein sequence ID" value="KPI36998.1"/>
    <property type="molecule type" value="Genomic_DNA"/>
</dbReference>
<keyword evidence="4" id="KW-0560">Oxidoreductase</keyword>
<dbReference type="InterPro" id="IPR011251">
    <property type="entry name" value="Luciferase-like_dom"/>
</dbReference>
<dbReference type="NCBIfam" id="TIGR03860">
    <property type="entry name" value="FMN_nitrolo"/>
    <property type="match status" value="1"/>
</dbReference>
<dbReference type="SUPFAM" id="SSF51679">
    <property type="entry name" value="Bacterial luciferase-like"/>
    <property type="match status" value="1"/>
</dbReference>
<dbReference type="Gene3D" id="3.20.20.30">
    <property type="entry name" value="Luciferase-like domain"/>
    <property type="match status" value="1"/>
</dbReference>
<protein>
    <submittedName>
        <fullName evidence="4">Dimethyl-sulfide monooxygenase</fullName>
    </submittedName>
</protein>
<comment type="similarity">
    <text evidence="1">Belongs to the NtaA/SnaA/DszA monooxygenase family.</text>
</comment>
<feature type="region of interest" description="Disordered" evidence="2">
    <location>
        <begin position="467"/>
        <end position="489"/>
    </location>
</feature>
<feature type="domain" description="Luciferase-like" evidence="3">
    <location>
        <begin position="40"/>
        <end position="398"/>
    </location>
</feature>
<keyword evidence="4" id="KW-0503">Monooxygenase</keyword>
<dbReference type="GO" id="GO:0016705">
    <property type="term" value="F:oxidoreductase activity, acting on paired donors, with incorporation or reduction of molecular oxygen"/>
    <property type="evidence" value="ECO:0007669"/>
    <property type="project" value="InterPro"/>
</dbReference>
<dbReference type="PIRSF" id="PIRSF000337">
    <property type="entry name" value="NTA_MOA"/>
    <property type="match status" value="1"/>
</dbReference>
<evidence type="ECO:0000313" key="5">
    <source>
        <dbReference type="Proteomes" id="UP000038010"/>
    </source>
</evidence>
<sequence>MGSVNVEELSLNGHNGKKQLLLNAFDMSTIGHLSPGQWKNPKDKSTTKRSLDYWINLAKLLESGGINALFLADTYGGYDTYNDSLDDCIRRAAQWPMTDPSIPISAMAAVTKHLSFGITASTSFEPPFLLAKRFSTLDHLTNGRIAWNIVTSWKKAAFKAIASTARLSMTNDMLRPTNISRSCINKAIVADAEKDEYFNPDLIRTIHHHGKYFNLDSRHITDPSPQRTPFLFQAGTSSAGSEFAATHAEAIFVSSHSPKVLRPKIDNIRELAAQKGRDPQSVKFFGTFTPIIGRTEAEAQEKYEEAKKYASTIGGLVLFSGWTGIDISKIPLDQDITAADSKEAHKVRSMLDAFTTTSPDVPQWTPRVVAEKAAIGGLGPVGVGTASKVADALEHWVEEADLDGFNLAYVTTPGTFEDVVNLLIPELRKRGIYPEARNNSEPLTAREKVYGPGQKGVRDDHIGAKYRYDVYTEEPSTTDVSTANEDTKS</sequence>
<reference evidence="4 5" key="1">
    <citation type="submission" date="2015-06" db="EMBL/GenBank/DDBJ databases">
        <title>Draft genome of the ant-associated black yeast Phialophora attae CBS 131958.</title>
        <authorList>
            <person name="Moreno L.F."/>
            <person name="Stielow B.J."/>
            <person name="de Hoog S."/>
            <person name="Vicente V.A."/>
            <person name="Weiss V.A."/>
            <person name="de Vries M."/>
            <person name="Cruz L.M."/>
            <person name="Souza E.M."/>
        </authorList>
    </citation>
    <scope>NUCLEOTIDE SEQUENCE [LARGE SCALE GENOMIC DNA]</scope>
    <source>
        <strain evidence="4 5">CBS 131958</strain>
    </source>
</reference>
<proteinExistence type="inferred from homology"/>
<dbReference type="InterPro" id="IPR051260">
    <property type="entry name" value="Diverse_substr_monoxygenases"/>
</dbReference>
<dbReference type="GO" id="GO:0004497">
    <property type="term" value="F:monooxygenase activity"/>
    <property type="evidence" value="ECO:0007669"/>
    <property type="project" value="UniProtKB-KW"/>
</dbReference>
<dbReference type="PANTHER" id="PTHR30011">
    <property type="entry name" value="ALKANESULFONATE MONOOXYGENASE-RELATED"/>
    <property type="match status" value="1"/>
</dbReference>
<gene>
    <name evidence="4" type="ORF">AB675_5990</name>
</gene>
<dbReference type="Proteomes" id="UP000038010">
    <property type="component" value="Unassembled WGS sequence"/>
</dbReference>
<dbReference type="STRING" id="1664694.A0A0N0NJK2"/>
<dbReference type="InterPro" id="IPR016215">
    <property type="entry name" value="NTA_MOA"/>
</dbReference>
<name>A0A0N0NJK2_9EURO</name>
<accession>A0A0N0NJK2</accession>
<feature type="compositionally biased region" description="Polar residues" evidence="2">
    <location>
        <begin position="474"/>
        <end position="489"/>
    </location>
</feature>
<dbReference type="InterPro" id="IPR036661">
    <property type="entry name" value="Luciferase-like_sf"/>
</dbReference>
<dbReference type="GeneID" id="28738126"/>
<evidence type="ECO:0000259" key="3">
    <source>
        <dbReference type="Pfam" id="PF00296"/>
    </source>
</evidence>
<dbReference type="RefSeq" id="XP_017996961.1">
    <property type="nucleotide sequence ID" value="XM_018146246.1"/>
</dbReference>